<feature type="region of interest" description="Disordered" evidence="1">
    <location>
        <begin position="85"/>
        <end position="111"/>
    </location>
</feature>
<dbReference type="EMBL" id="GISG01151135">
    <property type="protein sequence ID" value="MBA4647623.1"/>
    <property type="molecule type" value="Transcribed_RNA"/>
</dbReference>
<reference evidence="2" key="1">
    <citation type="journal article" date="2013" name="J. Plant Res.">
        <title>Effect of fungi and light on seed germination of three Opuntia species from semiarid lands of central Mexico.</title>
        <authorList>
            <person name="Delgado-Sanchez P."/>
            <person name="Jimenez-Bremont J.F."/>
            <person name="Guerrero-Gonzalez Mde L."/>
            <person name="Flores J."/>
        </authorList>
    </citation>
    <scope>NUCLEOTIDE SEQUENCE</scope>
    <source>
        <tissue evidence="2">Cladode</tissue>
    </source>
</reference>
<protein>
    <submittedName>
        <fullName evidence="2">Uncharacterized protein</fullName>
    </submittedName>
</protein>
<evidence type="ECO:0000256" key="1">
    <source>
        <dbReference type="SAM" id="MobiDB-lite"/>
    </source>
</evidence>
<proteinExistence type="predicted"/>
<reference evidence="2" key="2">
    <citation type="submission" date="2020-07" db="EMBL/GenBank/DDBJ databases">
        <authorList>
            <person name="Vera ALvarez R."/>
            <person name="Arias-Moreno D.M."/>
            <person name="Jimenez-Jacinto V."/>
            <person name="Jimenez-Bremont J.F."/>
            <person name="Swaminathan K."/>
            <person name="Moose S.P."/>
            <person name="Guerrero-Gonzalez M.L."/>
            <person name="Marino-Ramirez L."/>
            <person name="Landsman D."/>
            <person name="Rodriguez-Kessler M."/>
            <person name="Delgado-Sanchez P."/>
        </authorList>
    </citation>
    <scope>NUCLEOTIDE SEQUENCE</scope>
    <source>
        <tissue evidence="2">Cladode</tissue>
    </source>
</reference>
<dbReference type="PANTHER" id="PTHR34956">
    <property type="entry name" value="OS05G0397300 PROTEIN"/>
    <property type="match status" value="1"/>
</dbReference>
<name>A0A7C9DSE5_OPUST</name>
<feature type="compositionally biased region" description="Polar residues" evidence="1">
    <location>
        <begin position="94"/>
        <end position="111"/>
    </location>
</feature>
<dbReference type="AlphaFoldDB" id="A0A7C9DSE5"/>
<organism evidence="2">
    <name type="scientific">Opuntia streptacantha</name>
    <name type="common">Prickly pear cactus</name>
    <name type="synonym">Opuntia cardona</name>
    <dbReference type="NCBI Taxonomy" id="393608"/>
    <lineage>
        <taxon>Eukaryota</taxon>
        <taxon>Viridiplantae</taxon>
        <taxon>Streptophyta</taxon>
        <taxon>Embryophyta</taxon>
        <taxon>Tracheophyta</taxon>
        <taxon>Spermatophyta</taxon>
        <taxon>Magnoliopsida</taxon>
        <taxon>eudicotyledons</taxon>
        <taxon>Gunneridae</taxon>
        <taxon>Pentapetalae</taxon>
        <taxon>Caryophyllales</taxon>
        <taxon>Cactineae</taxon>
        <taxon>Cactaceae</taxon>
        <taxon>Opuntioideae</taxon>
        <taxon>Opuntia</taxon>
    </lineage>
</organism>
<accession>A0A7C9DSE5</accession>
<dbReference type="PANTHER" id="PTHR34956:SF2">
    <property type="entry name" value="OS05G0397300 PROTEIN"/>
    <property type="match status" value="1"/>
</dbReference>
<evidence type="ECO:0000313" key="2">
    <source>
        <dbReference type="EMBL" id="MBA4647623.1"/>
    </source>
</evidence>
<sequence>MAMEVGMEDDVFFADLNRQISLLIDDDHDPLSHPQRVIFSPSTIYPPMLPSTQYMHQENYTREYSTSNKGTGVFIPQWPLLRRKYKEQRKRAKPNNNNKHFSNSKGRSPQT</sequence>